<evidence type="ECO:0000256" key="1">
    <source>
        <dbReference type="RuleBase" id="RU368011"/>
    </source>
</evidence>
<comment type="function">
    <text evidence="1">Acts as a component of the essential kinetochore-associated NDC80 complex, which is required for chromosome segregation and spindle checkpoint activity.</text>
</comment>
<keyword evidence="1" id="KW-0995">Kinetochore</keyword>
<feature type="compositionally biased region" description="Basic and acidic residues" evidence="2">
    <location>
        <begin position="54"/>
        <end position="68"/>
    </location>
</feature>
<keyword evidence="1" id="KW-0132">Cell division</keyword>
<comment type="subcellular location">
    <subcellularLocation>
        <location evidence="1">Nucleus</location>
    </subcellularLocation>
    <subcellularLocation>
        <location evidence="1">Chromosome</location>
        <location evidence="1">Centromere</location>
        <location evidence="1">Kinetochore</location>
    </subcellularLocation>
</comment>
<dbReference type="EMBL" id="BRYB01001751">
    <property type="protein sequence ID" value="GMI32817.1"/>
    <property type="molecule type" value="Genomic_DNA"/>
</dbReference>
<comment type="caution">
    <text evidence="3">The sequence shown here is derived from an EMBL/GenBank/DDBJ whole genome shotgun (WGS) entry which is preliminary data.</text>
</comment>
<dbReference type="InterPro" id="IPR013252">
    <property type="entry name" value="Ndc80_Spc24"/>
</dbReference>
<evidence type="ECO:0000313" key="4">
    <source>
        <dbReference type="Proteomes" id="UP001165060"/>
    </source>
</evidence>
<comment type="similarity">
    <text evidence="1">Belongs to the SPC24 family.</text>
</comment>
<protein>
    <recommendedName>
        <fullName evidence="1">Kinetochore protein Spc24</fullName>
    </recommendedName>
</protein>
<organism evidence="3 4">
    <name type="scientific">Tetraparma gracilis</name>
    <dbReference type="NCBI Taxonomy" id="2962635"/>
    <lineage>
        <taxon>Eukaryota</taxon>
        <taxon>Sar</taxon>
        <taxon>Stramenopiles</taxon>
        <taxon>Ochrophyta</taxon>
        <taxon>Bolidophyceae</taxon>
        <taxon>Parmales</taxon>
        <taxon>Triparmaceae</taxon>
        <taxon>Tetraparma</taxon>
    </lineage>
</organism>
<keyword evidence="4" id="KW-1185">Reference proteome</keyword>
<name>A0ABQ6MUR8_9STRA</name>
<proteinExistence type="inferred from homology"/>
<gene>
    <name evidence="3" type="ORF">TeGR_g7406</name>
</gene>
<keyword evidence="1" id="KW-0137">Centromere</keyword>
<comment type="subunit">
    <text evidence="1">Component of the NDC80 complex.</text>
</comment>
<feature type="region of interest" description="Disordered" evidence="2">
    <location>
        <begin position="52"/>
        <end position="71"/>
    </location>
</feature>
<evidence type="ECO:0000313" key="3">
    <source>
        <dbReference type="EMBL" id="GMI32817.1"/>
    </source>
</evidence>
<reference evidence="3 4" key="1">
    <citation type="journal article" date="2023" name="Commun. Biol.">
        <title>Genome analysis of Parmales, the sister group of diatoms, reveals the evolutionary specialization of diatoms from phago-mixotrophs to photoautotrophs.</title>
        <authorList>
            <person name="Ban H."/>
            <person name="Sato S."/>
            <person name="Yoshikawa S."/>
            <person name="Yamada K."/>
            <person name="Nakamura Y."/>
            <person name="Ichinomiya M."/>
            <person name="Sato N."/>
            <person name="Blanc-Mathieu R."/>
            <person name="Endo H."/>
            <person name="Kuwata A."/>
            <person name="Ogata H."/>
        </authorList>
    </citation>
    <scope>NUCLEOTIDE SEQUENCE [LARGE SCALE GENOMIC DNA]</scope>
</reference>
<keyword evidence="1" id="KW-0131">Cell cycle</keyword>
<sequence>MKELTDLYSNSDTDDASDAATISTSIAEVRKASESLRTSLSSQVSAARAALAEAEDRCERENQGEFSERMAGLKGREESLAAEFAIIEETRVALERRVEEAASAAASEAEAMERIEGEKAGELPRIKHAISLYANITGIKFDYSAEDGMLAGTIAVPGREEIHTFKVDGSLPPKQIADQLWALME</sequence>
<evidence type="ECO:0000256" key="2">
    <source>
        <dbReference type="SAM" id="MobiDB-lite"/>
    </source>
</evidence>
<keyword evidence="1" id="KW-0498">Mitosis</keyword>
<keyword evidence="1" id="KW-0539">Nucleus</keyword>
<dbReference type="Gene3D" id="3.30.160.570">
    <property type="entry name" value="Ncd80 complex, Spc24 subunit"/>
    <property type="match status" value="1"/>
</dbReference>
<keyword evidence="1" id="KW-0158">Chromosome</keyword>
<dbReference type="Pfam" id="PF08286">
    <property type="entry name" value="Spc24"/>
    <property type="match status" value="1"/>
</dbReference>
<dbReference type="Proteomes" id="UP001165060">
    <property type="component" value="Unassembled WGS sequence"/>
</dbReference>
<accession>A0ABQ6MUR8</accession>